<proteinExistence type="predicted"/>
<name>A0A9P6M762_MORAP</name>
<dbReference type="AlphaFoldDB" id="A0A9P6M762"/>
<dbReference type="EMBL" id="JAAAHY010000015">
    <property type="protein sequence ID" value="KAF9968586.1"/>
    <property type="molecule type" value="Genomic_DNA"/>
</dbReference>
<keyword evidence="3" id="KW-1185">Reference proteome</keyword>
<evidence type="ECO:0000313" key="3">
    <source>
        <dbReference type="Proteomes" id="UP000738359"/>
    </source>
</evidence>
<organism evidence="2 3">
    <name type="scientific">Mortierella alpina</name>
    <name type="common">Oleaginous fungus</name>
    <name type="synonym">Mortierella renispora</name>
    <dbReference type="NCBI Taxonomy" id="64518"/>
    <lineage>
        <taxon>Eukaryota</taxon>
        <taxon>Fungi</taxon>
        <taxon>Fungi incertae sedis</taxon>
        <taxon>Mucoromycota</taxon>
        <taxon>Mortierellomycotina</taxon>
        <taxon>Mortierellomycetes</taxon>
        <taxon>Mortierellales</taxon>
        <taxon>Mortierellaceae</taxon>
        <taxon>Mortierella</taxon>
    </lineage>
</organism>
<dbReference type="OrthoDB" id="2372397at2759"/>
<evidence type="ECO:0000313" key="2">
    <source>
        <dbReference type="EMBL" id="KAF9968586.1"/>
    </source>
</evidence>
<feature type="chain" id="PRO_5040463942" evidence="1">
    <location>
        <begin position="25"/>
        <end position="82"/>
    </location>
</feature>
<reference evidence="2" key="1">
    <citation type="journal article" date="2020" name="Fungal Divers.">
        <title>Resolving the Mortierellaceae phylogeny through synthesis of multi-gene phylogenetics and phylogenomics.</title>
        <authorList>
            <person name="Vandepol N."/>
            <person name="Liber J."/>
            <person name="Desiro A."/>
            <person name="Na H."/>
            <person name="Kennedy M."/>
            <person name="Barry K."/>
            <person name="Grigoriev I.V."/>
            <person name="Miller A.N."/>
            <person name="O'Donnell K."/>
            <person name="Stajich J.E."/>
            <person name="Bonito G."/>
        </authorList>
    </citation>
    <scope>NUCLEOTIDE SEQUENCE</scope>
    <source>
        <strain evidence="2">CK1249</strain>
    </source>
</reference>
<keyword evidence="1" id="KW-0732">Signal</keyword>
<dbReference type="Proteomes" id="UP000738359">
    <property type="component" value="Unassembled WGS sequence"/>
</dbReference>
<evidence type="ECO:0000256" key="1">
    <source>
        <dbReference type="SAM" id="SignalP"/>
    </source>
</evidence>
<protein>
    <submittedName>
        <fullName evidence="2">Uncharacterized protein</fullName>
    </submittedName>
</protein>
<feature type="signal peptide" evidence="1">
    <location>
        <begin position="1"/>
        <end position="24"/>
    </location>
</feature>
<comment type="caution">
    <text evidence="2">The sequence shown here is derived from an EMBL/GenBank/DDBJ whole genome shotgun (WGS) entry which is preliminary data.</text>
</comment>
<sequence length="82" mass="8814">MKFQSTHLFSAALLVIMSLSAVNALPLDAQDEIAAVETADLSNHSESTFEIPADAKVEDSSSNGKKLTGCGFRSFFTYHSCL</sequence>
<gene>
    <name evidence="2" type="ORF">BGZ70_002111</name>
</gene>
<accession>A0A9P6M762</accession>